<dbReference type="EMBL" id="CACVKT020005120">
    <property type="protein sequence ID" value="CAC5393161.1"/>
    <property type="molecule type" value="Genomic_DNA"/>
</dbReference>
<dbReference type="Gene3D" id="2.60.40.10">
    <property type="entry name" value="Immunoglobulins"/>
    <property type="match status" value="2"/>
</dbReference>
<feature type="transmembrane region" description="Helical" evidence="3">
    <location>
        <begin position="237"/>
        <end position="270"/>
    </location>
</feature>
<evidence type="ECO:0000313" key="7">
    <source>
        <dbReference type="Proteomes" id="UP000507470"/>
    </source>
</evidence>
<evidence type="ECO:0000256" key="3">
    <source>
        <dbReference type="SAM" id="Phobius"/>
    </source>
</evidence>
<protein>
    <recommendedName>
        <fullName evidence="5">Ig-like domain-containing protein</fullName>
    </recommendedName>
</protein>
<evidence type="ECO:0000256" key="4">
    <source>
        <dbReference type="SAM" id="SignalP"/>
    </source>
</evidence>
<dbReference type="InterPro" id="IPR036179">
    <property type="entry name" value="Ig-like_dom_sf"/>
</dbReference>
<dbReference type="Pfam" id="PF08205">
    <property type="entry name" value="C2-set_2"/>
    <property type="match status" value="2"/>
</dbReference>
<dbReference type="SMART" id="SM00408">
    <property type="entry name" value="IGc2"/>
    <property type="match status" value="1"/>
</dbReference>
<evidence type="ECO:0000256" key="1">
    <source>
        <dbReference type="ARBA" id="ARBA00023157"/>
    </source>
</evidence>
<accession>A0A6J8CC47</accession>
<keyword evidence="3" id="KW-1133">Transmembrane helix</keyword>
<dbReference type="SUPFAM" id="SSF48726">
    <property type="entry name" value="Immunoglobulin"/>
    <property type="match status" value="2"/>
</dbReference>
<sequence length="383" mass="42611">MVDVLYCLGMVLIVPVYGQIPPGDPTIIGPSEILLNDNVTLTCSSAGGDPLPTLMWLRGDVRVNSTQTTVNGVTTSKLNFIASKEDHLEVFECQVDNKVLQNALVRSIFVELLIPPDPPVINGPSFLISGESGTWTCTSMNGYHAPSISMEIEGKHFDDITVVSKYDTSSKSYIVTGSINWAPTTANDGQTILCEVRHQTLTSPQIVGLSIAVNASDTFPTRIPLFATELTWGEIVAIVLGIFFFLLLFVVCGLLQGCCVCCCGSGAGIYKEKREAKLMYQVAIIERERKDYEITKYTIVDPEKHQVMEHDNLTDKRTSISTTSTTLSTSPIPRPYHIPGRQYTYEEEERRRQLWKKNKKSRHHSDIQMEEQIVLQERTVSSS</sequence>
<dbReference type="OrthoDB" id="6115300at2759"/>
<organism evidence="6 7">
    <name type="scientific">Mytilus coruscus</name>
    <name type="common">Sea mussel</name>
    <dbReference type="NCBI Taxonomy" id="42192"/>
    <lineage>
        <taxon>Eukaryota</taxon>
        <taxon>Metazoa</taxon>
        <taxon>Spiralia</taxon>
        <taxon>Lophotrochozoa</taxon>
        <taxon>Mollusca</taxon>
        <taxon>Bivalvia</taxon>
        <taxon>Autobranchia</taxon>
        <taxon>Pteriomorphia</taxon>
        <taxon>Mytilida</taxon>
        <taxon>Mytiloidea</taxon>
        <taxon>Mytilidae</taxon>
        <taxon>Mytilinae</taxon>
        <taxon>Mytilus</taxon>
    </lineage>
</organism>
<dbReference type="Proteomes" id="UP000507470">
    <property type="component" value="Unassembled WGS sequence"/>
</dbReference>
<dbReference type="InterPro" id="IPR013162">
    <property type="entry name" value="CD80_C2-set"/>
</dbReference>
<dbReference type="PANTHER" id="PTHR45889">
    <property type="entry name" value="IG-LIKE DOMAIN-CONTAINING PROTEIN"/>
    <property type="match status" value="1"/>
</dbReference>
<dbReference type="PROSITE" id="PS50835">
    <property type="entry name" value="IG_LIKE"/>
    <property type="match status" value="1"/>
</dbReference>
<dbReference type="PANTHER" id="PTHR45889:SF8">
    <property type="entry name" value="IG-LIKE DOMAIN-CONTAINING PROTEIN"/>
    <property type="match status" value="1"/>
</dbReference>
<evidence type="ECO:0000313" key="6">
    <source>
        <dbReference type="EMBL" id="CAC5393161.1"/>
    </source>
</evidence>
<feature type="region of interest" description="Disordered" evidence="2">
    <location>
        <begin position="318"/>
        <end position="383"/>
    </location>
</feature>
<feature type="domain" description="Ig-like" evidence="5">
    <location>
        <begin position="25"/>
        <end position="111"/>
    </location>
</feature>
<keyword evidence="7" id="KW-1185">Reference proteome</keyword>
<dbReference type="AlphaFoldDB" id="A0A6J8CC47"/>
<feature type="compositionally biased region" description="Low complexity" evidence="2">
    <location>
        <begin position="319"/>
        <end position="330"/>
    </location>
</feature>
<dbReference type="InterPro" id="IPR007110">
    <property type="entry name" value="Ig-like_dom"/>
</dbReference>
<feature type="chain" id="PRO_5026670457" description="Ig-like domain-containing protein" evidence="4">
    <location>
        <begin position="19"/>
        <end position="383"/>
    </location>
</feature>
<feature type="signal peptide" evidence="4">
    <location>
        <begin position="1"/>
        <end position="18"/>
    </location>
</feature>
<keyword evidence="3" id="KW-0812">Transmembrane</keyword>
<dbReference type="InterPro" id="IPR013783">
    <property type="entry name" value="Ig-like_fold"/>
</dbReference>
<keyword evidence="1" id="KW-1015">Disulfide bond</keyword>
<proteinExistence type="predicted"/>
<name>A0A6J8CC47_MYTCO</name>
<gene>
    <name evidence="6" type="ORF">MCOR_28043</name>
</gene>
<dbReference type="InterPro" id="IPR003598">
    <property type="entry name" value="Ig_sub2"/>
</dbReference>
<evidence type="ECO:0000256" key="2">
    <source>
        <dbReference type="SAM" id="MobiDB-lite"/>
    </source>
</evidence>
<reference evidence="6 7" key="1">
    <citation type="submission" date="2020-06" db="EMBL/GenBank/DDBJ databases">
        <authorList>
            <person name="Li R."/>
            <person name="Bekaert M."/>
        </authorList>
    </citation>
    <scope>NUCLEOTIDE SEQUENCE [LARGE SCALE GENOMIC DNA]</scope>
    <source>
        <strain evidence="7">wild</strain>
    </source>
</reference>
<keyword evidence="4" id="KW-0732">Signal</keyword>
<evidence type="ECO:0000259" key="5">
    <source>
        <dbReference type="PROSITE" id="PS50835"/>
    </source>
</evidence>
<keyword evidence="3" id="KW-0472">Membrane</keyword>
<feature type="compositionally biased region" description="Basic residues" evidence="2">
    <location>
        <begin position="353"/>
        <end position="363"/>
    </location>
</feature>